<keyword evidence="4" id="KW-1185">Reference proteome</keyword>
<evidence type="ECO:0000259" key="2">
    <source>
        <dbReference type="Pfam" id="PF14856"/>
    </source>
</evidence>
<comment type="caution">
    <text evidence="3">The sequence shown here is derived from an EMBL/GenBank/DDBJ whole genome shotgun (WGS) entry which is preliminary data.</text>
</comment>
<feature type="chain" id="PRO_5041399249" evidence="1">
    <location>
        <begin position="22"/>
        <end position="207"/>
    </location>
</feature>
<organism evidence="3 4">
    <name type="scientific">Apiosordaria backusii</name>
    <dbReference type="NCBI Taxonomy" id="314023"/>
    <lineage>
        <taxon>Eukaryota</taxon>
        <taxon>Fungi</taxon>
        <taxon>Dikarya</taxon>
        <taxon>Ascomycota</taxon>
        <taxon>Pezizomycotina</taxon>
        <taxon>Sordariomycetes</taxon>
        <taxon>Sordariomycetidae</taxon>
        <taxon>Sordariales</taxon>
        <taxon>Lasiosphaeriaceae</taxon>
        <taxon>Apiosordaria</taxon>
    </lineage>
</organism>
<protein>
    <submittedName>
        <fullName evidence="3">Necrosis-inducing factor-domain-containing protein</fullName>
    </submittedName>
</protein>
<keyword evidence="1" id="KW-0732">Signal</keyword>
<reference evidence="3" key="1">
    <citation type="submission" date="2023-06" db="EMBL/GenBank/DDBJ databases">
        <title>Genome-scale phylogeny and comparative genomics of the fungal order Sordariales.</title>
        <authorList>
            <consortium name="Lawrence Berkeley National Laboratory"/>
            <person name="Hensen N."/>
            <person name="Bonometti L."/>
            <person name="Westerberg I."/>
            <person name="Brannstrom I.O."/>
            <person name="Guillou S."/>
            <person name="Cros-Aarteil S."/>
            <person name="Calhoun S."/>
            <person name="Haridas S."/>
            <person name="Kuo A."/>
            <person name="Mondo S."/>
            <person name="Pangilinan J."/>
            <person name="Riley R."/>
            <person name="Labutti K."/>
            <person name="Andreopoulos B."/>
            <person name="Lipzen A."/>
            <person name="Chen C."/>
            <person name="Yanf M."/>
            <person name="Daum C."/>
            <person name="Ng V."/>
            <person name="Clum A."/>
            <person name="Steindorff A."/>
            <person name="Ohm R."/>
            <person name="Martin F."/>
            <person name="Silar P."/>
            <person name="Natvig D."/>
            <person name="Lalanne C."/>
            <person name="Gautier V."/>
            <person name="Ament-Velasquez S.L."/>
            <person name="Kruys A."/>
            <person name="Hutchinson M.I."/>
            <person name="Powell A.J."/>
            <person name="Barry K."/>
            <person name="Miller A.N."/>
            <person name="Grigoriev I.V."/>
            <person name="Debuchy R."/>
            <person name="Gladieux P."/>
            <person name="Thoren M.H."/>
            <person name="Johannesson H."/>
        </authorList>
    </citation>
    <scope>NUCLEOTIDE SEQUENCE</scope>
    <source>
        <strain evidence="3">CBS 540.89</strain>
    </source>
</reference>
<feature type="domain" description="Ecp2 effector protein-like" evidence="2">
    <location>
        <begin position="83"/>
        <end position="186"/>
    </location>
</feature>
<sequence>MIIACFLIAFTALFALGKSAAAGHPEKLVILAQAGPDNQPFRVGFDLVPGSVKISESVWFSPNKITNVTHSTAGKLVARNDHCEDMCEIHPEVTLGSPLTDDCQVIYDRIVGPGTWTVLMWVQHQLIEYNSCAFGVTAFTSSSGTAIFAHIGNDDIREVLKRSMDEYSRVDSSHRRRVQSWGQFLCGPFDAVVEWGIYHQKGWTEDN</sequence>
<accession>A0AA40E327</accession>
<dbReference type="AlphaFoldDB" id="A0AA40E327"/>
<evidence type="ECO:0000313" key="3">
    <source>
        <dbReference type="EMBL" id="KAK0726199.1"/>
    </source>
</evidence>
<evidence type="ECO:0000313" key="4">
    <source>
        <dbReference type="Proteomes" id="UP001172159"/>
    </source>
</evidence>
<dbReference type="EMBL" id="JAUKTV010000010">
    <property type="protein sequence ID" value="KAK0726199.1"/>
    <property type="molecule type" value="Genomic_DNA"/>
</dbReference>
<name>A0AA40E327_9PEZI</name>
<gene>
    <name evidence="3" type="ORF">B0T21DRAFT_413543</name>
</gene>
<proteinExistence type="predicted"/>
<dbReference type="Pfam" id="PF14856">
    <property type="entry name" value="Hce2"/>
    <property type="match status" value="1"/>
</dbReference>
<feature type="signal peptide" evidence="1">
    <location>
        <begin position="1"/>
        <end position="21"/>
    </location>
</feature>
<dbReference type="Proteomes" id="UP001172159">
    <property type="component" value="Unassembled WGS sequence"/>
</dbReference>
<dbReference type="InterPro" id="IPR029226">
    <property type="entry name" value="Ecp2-like"/>
</dbReference>
<evidence type="ECO:0000256" key="1">
    <source>
        <dbReference type="SAM" id="SignalP"/>
    </source>
</evidence>